<accession>A0A2G4RDQ9</accession>
<keyword evidence="1" id="KW-0175">Coiled coil</keyword>
<dbReference type="RefSeq" id="WP_099540769.1">
    <property type="nucleotide sequence ID" value="NZ_PEBQ01000076.1"/>
</dbReference>
<protein>
    <submittedName>
        <fullName evidence="2">Uncharacterized protein</fullName>
    </submittedName>
</protein>
<name>A0A2G4RDQ9_9PROT</name>
<organism evidence="2 3">
    <name type="scientific">Acetobacter pomorum</name>
    <dbReference type="NCBI Taxonomy" id="65959"/>
    <lineage>
        <taxon>Bacteria</taxon>
        <taxon>Pseudomonadati</taxon>
        <taxon>Pseudomonadota</taxon>
        <taxon>Alphaproteobacteria</taxon>
        <taxon>Acetobacterales</taxon>
        <taxon>Acetobacteraceae</taxon>
        <taxon>Acetobacter</taxon>
    </lineage>
</organism>
<evidence type="ECO:0000256" key="1">
    <source>
        <dbReference type="SAM" id="Coils"/>
    </source>
</evidence>
<gene>
    <name evidence="2" type="ORF">CSR02_04800</name>
</gene>
<evidence type="ECO:0000313" key="2">
    <source>
        <dbReference type="EMBL" id="PHY94719.1"/>
    </source>
</evidence>
<sequence length="504" mass="53768">MSKVREKSFSETLDEQIFSRTEAVTERLQGAISSVGTLEPFANEAKSEPVGKQGNERFKSFQTGMFEIKSAISTGLREGVYNAFSNASVNVHSSIDIPDKKLAADLAAISAQSFAANFARALNTPESREVQEYLRKQNEERNNAARLEREENKAKRGTFSARLDKAFAKAAERQKYFKPYSSQKPVRTNFKTEAAKMRRWARNASMAAVMNSQLMAQAATQKIASIGKFFSKASKGIATGATKAAKSLSVSRALKVGSLVAAGAAIISIAPHMVDALPHAAHVAGSLANDPNVLATGQHAHAAAIASHDAMQQHAAMASKAIAKSSHSLATSGMGGLMTSGHQHLHTASHVVHKAAQLHQTAAQHAISAVSADDLNARELQALNHNAHALNALHDPRPAIHEHLQTLAPQSPANIQSGVSPSNPLAKEVYQHLKAGPDAKLHVPLTNQIGNAAKSTLIDQPVSYAEGVAAGVRDMFNSISGQHAPQPIAMEVTGPQYHYDISHT</sequence>
<feature type="coiled-coil region" evidence="1">
    <location>
        <begin position="130"/>
        <end position="157"/>
    </location>
</feature>
<dbReference type="EMBL" id="PEBQ01000076">
    <property type="protein sequence ID" value="PHY94719.1"/>
    <property type="molecule type" value="Genomic_DNA"/>
</dbReference>
<comment type="caution">
    <text evidence="2">The sequence shown here is derived from an EMBL/GenBank/DDBJ whole genome shotgun (WGS) entry which is preliminary data.</text>
</comment>
<reference evidence="2 3" key="1">
    <citation type="submission" date="2017-10" db="EMBL/GenBank/DDBJ databases">
        <title>Genomic analysis of the genus Acetobacter.</title>
        <authorList>
            <person name="Kim K.H."/>
            <person name="Chun B.H."/>
            <person name="Son A.R."/>
            <person name="Jeon C.O."/>
        </authorList>
    </citation>
    <scope>NUCLEOTIDE SEQUENCE [LARGE SCALE GENOMIC DNA]</scope>
    <source>
        <strain evidence="2 3">LHT 2458</strain>
    </source>
</reference>
<evidence type="ECO:0000313" key="3">
    <source>
        <dbReference type="Proteomes" id="UP000228751"/>
    </source>
</evidence>
<dbReference type="AlphaFoldDB" id="A0A2G4RDQ9"/>
<keyword evidence="3" id="KW-1185">Reference proteome</keyword>
<dbReference type="Proteomes" id="UP000228751">
    <property type="component" value="Unassembled WGS sequence"/>
</dbReference>
<proteinExistence type="predicted"/>